<dbReference type="InterPro" id="IPR001150">
    <property type="entry name" value="Gly_radical"/>
</dbReference>
<proteinExistence type="predicted"/>
<evidence type="ECO:0000259" key="3">
    <source>
        <dbReference type="PROSITE" id="PS51149"/>
    </source>
</evidence>
<dbReference type="GO" id="GO:0031250">
    <property type="term" value="C:anaerobic ribonucleoside-triphosphate reductase complex"/>
    <property type="evidence" value="ECO:0007669"/>
    <property type="project" value="TreeGrafter"/>
</dbReference>
<evidence type="ECO:0000313" key="4">
    <source>
        <dbReference type="EMBL" id="PZR03944.1"/>
    </source>
</evidence>
<dbReference type="InterPro" id="IPR012833">
    <property type="entry name" value="NrdD"/>
</dbReference>
<feature type="non-terminal residue" evidence="4">
    <location>
        <position position="1"/>
    </location>
</feature>
<dbReference type="AlphaFoldDB" id="A0A2W5UL32"/>
<evidence type="ECO:0000256" key="2">
    <source>
        <dbReference type="PROSITE-ProRule" id="PRU00493"/>
    </source>
</evidence>
<gene>
    <name evidence="4" type="ORF">DI525_08465</name>
</gene>
<dbReference type="GO" id="GO:0008998">
    <property type="term" value="F:ribonucleoside-triphosphate reductase (thioredoxin) activity"/>
    <property type="evidence" value="ECO:0007669"/>
    <property type="project" value="InterPro"/>
</dbReference>
<evidence type="ECO:0000313" key="5">
    <source>
        <dbReference type="Proteomes" id="UP000249432"/>
    </source>
</evidence>
<organism evidence="4 5">
    <name type="scientific">Corynebacterium kroppenstedtii</name>
    <dbReference type="NCBI Taxonomy" id="161879"/>
    <lineage>
        <taxon>Bacteria</taxon>
        <taxon>Bacillati</taxon>
        <taxon>Actinomycetota</taxon>
        <taxon>Actinomycetes</taxon>
        <taxon>Mycobacteriales</taxon>
        <taxon>Corynebacteriaceae</taxon>
        <taxon>Corynebacterium</taxon>
    </lineage>
</organism>
<protein>
    <recommendedName>
        <fullName evidence="3">Glycine radical domain-containing protein</fullName>
    </recommendedName>
</protein>
<sequence length="317" mass="34788">LCELCGRGRDEAPRSCSQNQPASPTFGRTCPSASLPHRAAPDLSAVSSSSAIFGEDGILKSDLEAAPILYTQGGLGDPTGKTSVRQFYDGSNKKRSSISLGYIGIHNAMVALTGVEDWQSDSNFVALSHKILTRFSRKASEAQDDFVSYVSVYATPSESLCDRFARLDVQEFGSIEGVNDKGYYENSFHFPSDRHTDPISKIQFEAQYPSSSRGGFMHYVEAPNLHGNPDAFEAIWDTAFDKLCYFGINSPADSCFACGFKGEFNCDDQGYFCPSCNNRDEKKASVVRRLCGYLGSPMSRPVVHGKQEEINSRVKHL</sequence>
<feature type="domain" description="Glycine radical" evidence="3">
    <location>
        <begin position="194"/>
        <end position="317"/>
    </location>
</feature>
<dbReference type="Proteomes" id="UP000249432">
    <property type="component" value="Unassembled WGS sequence"/>
</dbReference>
<dbReference type="PROSITE" id="PS51149">
    <property type="entry name" value="GLY_RADICAL_2"/>
    <property type="match status" value="1"/>
</dbReference>
<keyword evidence="1 2" id="KW-0556">Organic radical</keyword>
<dbReference type="Pfam" id="PF13597">
    <property type="entry name" value="NRDD"/>
    <property type="match status" value="1"/>
</dbReference>
<dbReference type="EMBL" id="QFRA01000025">
    <property type="protein sequence ID" value="PZR03944.1"/>
    <property type="molecule type" value="Genomic_DNA"/>
</dbReference>
<evidence type="ECO:0000256" key="1">
    <source>
        <dbReference type="ARBA" id="ARBA00022818"/>
    </source>
</evidence>
<feature type="modified residue" description="Glycine radical" evidence="2">
    <location>
        <position position="292"/>
    </location>
</feature>
<dbReference type="GO" id="GO:0006260">
    <property type="term" value="P:DNA replication"/>
    <property type="evidence" value="ECO:0007669"/>
    <property type="project" value="InterPro"/>
</dbReference>
<dbReference type="GO" id="GO:0009265">
    <property type="term" value="P:2'-deoxyribonucleotide biosynthetic process"/>
    <property type="evidence" value="ECO:0007669"/>
    <property type="project" value="TreeGrafter"/>
</dbReference>
<dbReference type="GO" id="GO:0004748">
    <property type="term" value="F:ribonucleoside-diphosphate reductase activity, thioredoxin disulfide as acceptor"/>
    <property type="evidence" value="ECO:0007669"/>
    <property type="project" value="TreeGrafter"/>
</dbReference>
<dbReference type="Gene3D" id="3.20.70.20">
    <property type="match status" value="1"/>
</dbReference>
<name>A0A2W5UL32_9CORY</name>
<dbReference type="PANTHER" id="PTHR21075:SF0">
    <property type="entry name" value="ANAEROBIC RIBONUCLEOSIDE-TRIPHOSPHATE REDUCTASE"/>
    <property type="match status" value="1"/>
</dbReference>
<dbReference type="SUPFAM" id="SSF51998">
    <property type="entry name" value="PFL-like glycyl radical enzymes"/>
    <property type="match status" value="1"/>
</dbReference>
<dbReference type="PANTHER" id="PTHR21075">
    <property type="entry name" value="ANAEROBIC RIBONUCLEOSIDE-TRIPHOSPHATE REDUCTASE"/>
    <property type="match status" value="1"/>
</dbReference>
<reference evidence="4 5" key="1">
    <citation type="submission" date="2017-08" db="EMBL/GenBank/DDBJ databases">
        <title>Infants hospitalized years apart are colonized by the same room-sourced microbial strains.</title>
        <authorList>
            <person name="Brooks B."/>
            <person name="Olm M.R."/>
            <person name="Firek B.A."/>
            <person name="Baker R."/>
            <person name="Thomas B.C."/>
            <person name="Morowitz M.J."/>
            <person name="Banfield J.F."/>
        </authorList>
    </citation>
    <scope>NUCLEOTIDE SEQUENCE [LARGE SCALE GENOMIC DNA]</scope>
    <source>
        <strain evidence="4">S2_003_000_R1_3</strain>
    </source>
</reference>
<accession>A0A2W5UL32</accession>
<comment type="caution">
    <text evidence="4">The sequence shown here is derived from an EMBL/GenBank/DDBJ whole genome shotgun (WGS) entry which is preliminary data.</text>
</comment>